<dbReference type="Proteomes" id="UP000266673">
    <property type="component" value="Unassembled WGS sequence"/>
</dbReference>
<accession>A0A397TR38</accession>
<dbReference type="OrthoDB" id="2432126at2759"/>
<reference evidence="1 2" key="1">
    <citation type="submission" date="2018-06" db="EMBL/GenBank/DDBJ databases">
        <title>Comparative genomics reveals the genomic features of Rhizophagus irregularis, R. cerebriforme, R. diaphanum and Gigaspora rosea, and their symbiotic lifestyle signature.</title>
        <authorList>
            <person name="Morin E."/>
            <person name="San Clemente H."/>
            <person name="Chen E.C.H."/>
            <person name="De La Providencia I."/>
            <person name="Hainaut M."/>
            <person name="Kuo A."/>
            <person name="Kohler A."/>
            <person name="Murat C."/>
            <person name="Tang N."/>
            <person name="Roy S."/>
            <person name="Loubradou J."/>
            <person name="Henrissat B."/>
            <person name="Grigoriev I.V."/>
            <person name="Corradi N."/>
            <person name="Roux C."/>
            <person name="Martin F.M."/>
        </authorList>
    </citation>
    <scope>NUCLEOTIDE SEQUENCE [LARGE SCALE GENOMIC DNA]</scope>
    <source>
        <strain evidence="1 2">DAOM 194757</strain>
    </source>
</reference>
<protein>
    <submittedName>
        <fullName evidence="1">Uncharacterized protein</fullName>
    </submittedName>
</protein>
<dbReference type="EMBL" id="QKWP01004207">
    <property type="protein sequence ID" value="RIB00450.1"/>
    <property type="molecule type" value="Genomic_DNA"/>
</dbReference>
<proteinExistence type="predicted"/>
<gene>
    <name evidence="1" type="ORF">C2G38_2234289</name>
</gene>
<sequence length="84" mass="9442">MSFLNEQQKPGLLNKLDGILAVPEIKLSDIKVPERIIEKGCPSGTKRLLTALDNCELYALALAIRENKENWNLIKLAINNQLNK</sequence>
<organism evidence="1 2">
    <name type="scientific">Gigaspora rosea</name>
    <dbReference type="NCBI Taxonomy" id="44941"/>
    <lineage>
        <taxon>Eukaryota</taxon>
        <taxon>Fungi</taxon>
        <taxon>Fungi incertae sedis</taxon>
        <taxon>Mucoromycota</taxon>
        <taxon>Glomeromycotina</taxon>
        <taxon>Glomeromycetes</taxon>
        <taxon>Diversisporales</taxon>
        <taxon>Gigasporaceae</taxon>
        <taxon>Gigaspora</taxon>
    </lineage>
</organism>
<comment type="caution">
    <text evidence="1">The sequence shown here is derived from an EMBL/GenBank/DDBJ whole genome shotgun (WGS) entry which is preliminary data.</text>
</comment>
<evidence type="ECO:0000313" key="1">
    <source>
        <dbReference type="EMBL" id="RIB00450.1"/>
    </source>
</evidence>
<name>A0A397TR38_9GLOM</name>
<dbReference type="AlphaFoldDB" id="A0A397TR38"/>
<evidence type="ECO:0000313" key="2">
    <source>
        <dbReference type="Proteomes" id="UP000266673"/>
    </source>
</evidence>
<keyword evidence="2" id="KW-1185">Reference proteome</keyword>